<accession>A0A4D6NPS9</accession>
<dbReference type="EMBL" id="CP039355">
    <property type="protein sequence ID" value="QCE14684.1"/>
    <property type="molecule type" value="Genomic_DNA"/>
</dbReference>
<proteinExistence type="predicted"/>
<keyword evidence="2" id="KW-1185">Reference proteome</keyword>
<dbReference type="Proteomes" id="UP000501690">
    <property type="component" value="Linkage Group LG11"/>
</dbReference>
<name>A0A4D6NPS9_VIGUN</name>
<sequence length="143" mass="16250">MVKYLIPPRFFNLQFNNKVNHGLKIYDAHTNLPVCGPASTNLLARTPTLRTYPPIVQHMRSTSYVPPRTQHLSIVSTEHTNLPRSYSHRRVIRYEPPRSYHHMLPPSMNLPAHGTTSPDPCSHQCIQLYTQTALNSLGLEALA</sequence>
<organism evidence="1 2">
    <name type="scientific">Vigna unguiculata</name>
    <name type="common">Cowpea</name>
    <dbReference type="NCBI Taxonomy" id="3917"/>
    <lineage>
        <taxon>Eukaryota</taxon>
        <taxon>Viridiplantae</taxon>
        <taxon>Streptophyta</taxon>
        <taxon>Embryophyta</taxon>
        <taxon>Tracheophyta</taxon>
        <taxon>Spermatophyta</taxon>
        <taxon>Magnoliopsida</taxon>
        <taxon>eudicotyledons</taxon>
        <taxon>Gunneridae</taxon>
        <taxon>Pentapetalae</taxon>
        <taxon>rosids</taxon>
        <taxon>fabids</taxon>
        <taxon>Fabales</taxon>
        <taxon>Fabaceae</taxon>
        <taxon>Papilionoideae</taxon>
        <taxon>50 kb inversion clade</taxon>
        <taxon>NPAAA clade</taxon>
        <taxon>indigoferoid/millettioid clade</taxon>
        <taxon>Phaseoleae</taxon>
        <taxon>Vigna</taxon>
    </lineage>
</organism>
<evidence type="ECO:0000313" key="1">
    <source>
        <dbReference type="EMBL" id="QCE14684.1"/>
    </source>
</evidence>
<reference evidence="1 2" key="1">
    <citation type="submission" date="2019-04" db="EMBL/GenBank/DDBJ databases">
        <title>An improved genome assembly and genetic linkage map for asparagus bean, Vigna unguiculata ssp. sesquipedialis.</title>
        <authorList>
            <person name="Xia Q."/>
            <person name="Zhang R."/>
            <person name="Dong Y."/>
        </authorList>
    </citation>
    <scope>NUCLEOTIDE SEQUENCE [LARGE SCALE GENOMIC DNA]</scope>
    <source>
        <tissue evidence="1">Leaf</tissue>
    </source>
</reference>
<gene>
    <name evidence="1" type="ORF">DEO72_LG11g1688</name>
</gene>
<protein>
    <submittedName>
        <fullName evidence="1">Uncharacterized protein</fullName>
    </submittedName>
</protein>
<dbReference type="AlphaFoldDB" id="A0A4D6NPS9"/>
<evidence type="ECO:0000313" key="2">
    <source>
        <dbReference type="Proteomes" id="UP000501690"/>
    </source>
</evidence>